<dbReference type="InParanoid" id="D3BNH1"/>
<accession>D3BNH1</accession>
<feature type="signal peptide" evidence="1">
    <location>
        <begin position="1"/>
        <end position="23"/>
    </location>
</feature>
<evidence type="ECO:0000313" key="3">
    <source>
        <dbReference type="Proteomes" id="UP000001396"/>
    </source>
</evidence>
<keyword evidence="1" id="KW-0732">Signal</keyword>
<name>D3BNH1_HETP5</name>
<dbReference type="AlphaFoldDB" id="D3BNH1"/>
<dbReference type="RefSeq" id="XP_020429054.1">
    <property type="nucleotide sequence ID" value="XM_020580467.1"/>
</dbReference>
<organism evidence="2 3">
    <name type="scientific">Heterostelium pallidum (strain ATCC 26659 / Pp 5 / PN500)</name>
    <name type="common">Cellular slime mold</name>
    <name type="synonym">Polysphondylium pallidum</name>
    <dbReference type="NCBI Taxonomy" id="670386"/>
    <lineage>
        <taxon>Eukaryota</taxon>
        <taxon>Amoebozoa</taxon>
        <taxon>Evosea</taxon>
        <taxon>Eumycetozoa</taxon>
        <taxon>Dictyostelia</taxon>
        <taxon>Acytosteliales</taxon>
        <taxon>Acytosteliaceae</taxon>
        <taxon>Heterostelium</taxon>
    </lineage>
</organism>
<evidence type="ECO:0000256" key="1">
    <source>
        <dbReference type="SAM" id="SignalP"/>
    </source>
</evidence>
<dbReference type="Proteomes" id="UP000001396">
    <property type="component" value="Unassembled WGS sequence"/>
</dbReference>
<feature type="chain" id="PRO_5003041413" evidence="1">
    <location>
        <begin position="24"/>
        <end position="71"/>
    </location>
</feature>
<evidence type="ECO:0000313" key="2">
    <source>
        <dbReference type="EMBL" id="EFA76922.1"/>
    </source>
</evidence>
<comment type="caution">
    <text evidence="2">The sequence shown here is derived from an EMBL/GenBank/DDBJ whole genome shotgun (WGS) entry which is preliminary data.</text>
</comment>
<sequence>MKVLTLTLIMLASLLFFASIVLANQNDMCDVKSEEECVNYDECILITPGTGSVCVSKEHLGTSNDISTYQY</sequence>
<protein>
    <submittedName>
        <fullName evidence="2">Uncharacterized protein</fullName>
    </submittedName>
</protein>
<dbReference type="EMBL" id="ADBJ01000044">
    <property type="protein sequence ID" value="EFA76922.1"/>
    <property type="molecule type" value="Genomic_DNA"/>
</dbReference>
<gene>
    <name evidence="2" type="ORF">PPL_09674</name>
</gene>
<dbReference type="GeneID" id="31365149"/>
<proteinExistence type="predicted"/>
<reference evidence="2 3" key="1">
    <citation type="journal article" date="2011" name="Genome Res.">
        <title>Phylogeny-wide analysis of social amoeba genomes highlights ancient origins for complex intercellular communication.</title>
        <authorList>
            <person name="Heidel A.J."/>
            <person name="Lawal H.M."/>
            <person name="Felder M."/>
            <person name="Schilde C."/>
            <person name="Helps N.R."/>
            <person name="Tunggal B."/>
            <person name="Rivero F."/>
            <person name="John U."/>
            <person name="Schleicher M."/>
            <person name="Eichinger L."/>
            <person name="Platzer M."/>
            <person name="Noegel A.A."/>
            <person name="Schaap P."/>
            <person name="Gloeckner G."/>
        </authorList>
    </citation>
    <scope>NUCLEOTIDE SEQUENCE [LARGE SCALE GENOMIC DNA]</scope>
    <source>
        <strain evidence="3">ATCC 26659 / Pp 5 / PN500</strain>
    </source>
</reference>
<keyword evidence="3" id="KW-1185">Reference proteome</keyword>